<dbReference type="SUPFAM" id="SSF46767">
    <property type="entry name" value="Methylated DNA-protein cysteine methyltransferase, C-terminal domain"/>
    <property type="match status" value="1"/>
</dbReference>
<name>A0A2H0V6Y0_9BACT</name>
<evidence type="ECO:0000256" key="6">
    <source>
        <dbReference type="ARBA" id="ARBA00049348"/>
    </source>
</evidence>
<evidence type="ECO:0000256" key="5">
    <source>
        <dbReference type="ARBA" id="ARBA00023204"/>
    </source>
</evidence>
<organism evidence="8 9">
    <name type="scientific">Candidatus Falkowbacteria bacterium CG10_big_fil_rev_8_21_14_0_10_37_6</name>
    <dbReference type="NCBI Taxonomy" id="1974563"/>
    <lineage>
        <taxon>Bacteria</taxon>
        <taxon>Candidatus Falkowiibacteriota</taxon>
    </lineage>
</organism>
<comment type="catalytic activity">
    <reaction evidence="1">
        <text>a 4-O-methyl-thymidine in DNA + L-cysteinyl-[protein] = a thymidine in DNA + S-methyl-L-cysteinyl-[protein]</text>
        <dbReference type="Rhea" id="RHEA:53428"/>
        <dbReference type="Rhea" id="RHEA-COMP:10131"/>
        <dbReference type="Rhea" id="RHEA-COMP:10132"/>
        <dbReference type="Rhea" id="RHEA-COMP:13555"/>
        <dbReference type="Rhea" id="RHEA-COMP:13556"/>
        <dbReference type="ChEBI" id="CHEBI:29950"/>
        <dbReference type="ChEBI" id="CHEBI:82612"/>
        <dbReference type="ChEBI" id="CHEBI:137386"/>
        <dbReference type="ChEBI" id="CHEBI:137387"/>
        <dbReference type="EC" id="2.1.1.63"/>
    </reaction>
</comment>
<gene>
    <name evidence="8" type="ORF">COT95_02140</name>
</gene>
<evidence type="ECO:0000256" key="3">
    <source>
        <dbReference type="ARBA" id="ARBA00022679"/>
    </source>
</evidence>
<evidence type="ECO:0000259" key="7">
    <source>
        <dbReference type="Pfam" id="PF01035"/>
    </source>
</evidence>
<dbReference type="AlphaFoldDB" id="A0A2H0V6Y0"/>
<evidence type="ECO:0000313" key="9">
    <source>
        <dbReference type="Proteomes" id="UP000228614"/>
    </source>
</evidence>
<evidence type="ECO:0000256" key="1">
    <source>
        <dbReference type="ARBA" id="ARBA00001286"/>
    </source>
</evidence>
<dbReference type="NCBIfam" id="TIGR00589">
    <property type="entry name" value="ogt"/>
    <property type="match status" value="1"/>
</dbReference>
<dbReference type="Gene3D" id="1.10.10.10">
    <property type="entry name" value="Winged helix-like DNA-binding domain superfamily/Winged helix DNA-binding domain"/>
    <property type="match status" value="1"/>
</dbReference>
<dbReference type="PROSITE" id="PS00374">
    <property type="entry name" value="MGMT"/>
    <property type="match status" value="1"/>
</dbReference>
<keyword evidence="5" id="KW-0234">DNA repair</keyword>
<dbReference type="GO" id="GO:0032259">
    <property type="term" value="P:methylation"/>
    <property type="evidence" value="ECO:0007669"/>
    <property type="project" value="UniProtKB-KW"/>
</dbReference>
<evidence type="ECO:0000256" key="4">
    <source>
        <dbReference type="ARBA" id="ARBA00022763"/>
    </source>
</evidence>
<dbReference type="PANTHER" id="PTHR10815">
    <property type="entry name" value="METHYLATED-DNA--PROTEIN-CYSTEINE METHYLTRANSFERASE"/>
    <property type="match status" value="1"/>
</dbReference>
<keyword evidence="2 8" id="KW-0489">Methyltransferase</keyword>
<protein>
    <submittedName>
        <fullName evidence="8">Cysteine methyltransferase</fullName>
    </submittedName>
</protein>
<dbReference type="InterPro" id="IPR036388">
    <property type="entry name" value="WH-like_DNA-bd_sf"/>
</dbReference>
<comment type="caution">
    <text evidence="8">The sequence shown here is derived from an EMBL/GenBank/DDBJ whole genome shotgun (WGS) entry which is preliminary data.</text>
</comment>
<evidence type="ECO:0000256" key="2">
    <source>
        <dbReference type="ARBA" id="ARBA00022603"/>
    </source>
</evidence>
<sequence>MIWQNNMFLLVKQIPIGSVSTYKILAQALGNAGKARAVGNALNKNRDFKNIPCHRVVRSNGEVGGYVFGADKKIKLLKKEGVEISNGKVADLEKYLHSW</sequence>
<dbReference type="GO" id="GO:0003908">
    <property type="term" value="F:methylated-DNA-[protein]-cysteine S-methyltransferase activity"/>
    <property type="evidence" value="ECO:0007669"/>
    <property type="project" value="UniProtKB-EC"/>
</dbReference>
<dbReference type="Pfam" id="PF01035">
    <property type="entry name" value="DNA_binding_1"/>
    <property type="match status" value="1"/>
</dbReference>
<evidence type="ECO:0000313" key="8">
    <source>
        <dbReference type="EMBL" id="PIR94812.1"/>
    </source>
</evidence>
<reference evidence="9" key="1">
    <citation type="submission" date="2017-09" db="EMBL/GenBank/DDBJ databases">
        <title>Depth-based differentiation of microbial function through sediment-hosted aquifers and enrichment of novel symbionts in the deep terrestrial subsurface.</title>
        <authorList>
            <person name="Probst A.J."/>
            <person name="Ladd B."/>
            <person name="Jarett J.K."/>
            <person name="Geller-Mcgrath D.E."/>
            <person name="Sieber C.M.K."/>
            <person name="Emerson J.B."/>
            <person name="Anantharaman K."/>
            <person name="Thomas B.C."/>
            <person name="Malmstrom R."/>
            <person name="Stieglmeier M."/>
            <person name="Klingl A."/>
            <person name="Woyke T."/>
            <person name="Ryan C.M."/>
            <person name="Banfield J.F."/>
        </authorList>
    </citation>
    <scope>NUCLEOTIDE SEQUENCE [LARGE SCALE GENOMIC DNA]</scope>
</reference>
<dbReference type="InterPro" id="IPR001497">
    <property type="entry name" value="MethylDNA_cys_MeTrfase_AS"/>
</dbReference>
<accession>A0A2H0V6Y0</accession>
<feature type="domain" description="Methylated-DNA-[protein]-cysteine S-methyltransferase DNA binding" evidence="7">
    <location>
        <begin position="4"/>
        <end position="82"/>
    </location>
</feature>
<dbReference type="PANTHER" id="PTHR10815:SF13">
    <property type="entry name" value="METHYLATED-DNA--PROTEIN-CYSTEINE METHYLTRANSFERASE"/>
    <property type="match status" value="1"/>
</dbReference>
<dbReference type="GO" id="GO:0006281">
    <property type="term" value="P:DNA repair"/>
    <property type="evidence" value="ECO:0007669"/>
    <property type="project" value="UniProtKB-KW"/>
</dbReference>
<dbReference type="InterPro" id="IPR014048">
    <property type="entry name" value="MethylDNA_cys_MeTrfase_DNA-bd"/>
</dbReference>
<dbReference type="CDD" id="cd06445">
    <property type="entry name" value="ATase"/>
    <property type="match status" value="1"/>
</dbReference>
<dbReference type="InterPro" id="IPR036217">
    <property type="entry name" value="MethylDNA_cys_MeTrfase_DNAb"/>
</dbReference>
<dbReference type="Proteomes" id="UP000228614">
    <property type="component" value="Unassembled WGS sequence"/>
</dbReference>
<comment type="catalytic activity">
    <reaction evidence="6">
        <text>a 6-O-methyl-2'-deoxyguanosine in DNA + L-cysteinyl-[protein] = S-methyl-L-cysteinyl-[protein] + a 2'-deoxyguanosine in DNA</text>
        <dbReference type="Rhea" id="RHEA:24000"/>
        <dbReference type="Rhea" id="RHEA-COMP:10131"/>
        <dbReference type="Rhea" id="RHEA-COMP:10132"/>
        <dbReference type="Rhea" id="RHEA-COMP:11367"/>
        <dbReference type="Rhea" id="RHEA-COMP:11368"/>
        <dbReference type="ChEBI" id="CHEBI:29950"/>
        <dbReference type="ChEBI" id="CHEBI:82612"/>
        <dbReference type="ChEBI" id="CHEBI:85445"/>
        <dbReference type="ChEBI" id="CHEBI:85448"/>
        <dbReference type="EC" id="2.1.1.63"/>
    </reaction>
</comment>
<keyword evidence="4" id="KW-0227">DNA damage</keyword>
<keyword evidence="3 8" id="KW-0808">Transferase</keyword>
<dbReference type="EMBL" id="PFAN01000106">
    <property type="protein sequence ID" value="PIR94812.1"/>
    <property type="molecule type" value="Genomic_DNA"/>
</dbReference>
<proteinExistence type="predicted"/>